<proteinExistence type="predicted"/>
<dbReference type="Gene3D" id="3.30.1460.30">
    <property type="entry name" value="YgaC/TfoX-N like chaperone"/>
    <property type="match status" value="1"/>
</dbReference>
<evidence type="ECO:0000313" key="3">
    <source>
        <dbReference type="Proteomes" id="UP000026941"/>
    </source>
</evidence>
<gene>
    <name evidence="2" type="ORF">RRH01S_01_07040</name>
</gene>
<name>A0AA87PWN1_RHIRH</name>
<dbReference type="AlphaFoldDB" id="A0AA87PWN1"/>
<organism evidence="2 3">
    <name type="scientific">Rhizobium rhizogenes NBRC 13257</name>
    <dbReference type="NCBI Taxonomy" id="1220581"/>
    <lineage>
        <taxon>Bacteria</taxon>
        <taxon>Pseudomonadati</taxon>
        <taxon>Pseudomonadota</taxon>
        <taxon>Alphaproteobacteria</taxon>
        <taxon>Hyphomicrobiales</taxon>
        <taxon>Rhizobiaceae</taxon>
        <taxon>Rhizobium/Agrobacterium group</taxon>
        <taxon>Rhizobium</taxon>
    </lineage>
</organism>
<dbReference type="GeneID" id="86848581"/>
<feature type="domain" description="TfoX N-terminal" evidence="1">
    <location>
        <begin position="8"/>
        <end position="101"/>
    </location>
</feature>
<sequence length="106" mass="12041">MDNIEIEEMFQALGPVTIKRMFGGKGIYHMGRILAIELDSEMLLKADEISAPEFEEAGATRWAYEGKKGKPVNMPYWSIPDDAFDDPDIMARWVRLAYEAAVRADK</sequence>
<dbReference type="Proteomes" id="UP000026941">
    <property type="component" value="Unassembled WGS sequence"/>
</dbReference>
<dbReference type="RefSeq" id="WP_012651560.1">
    <property type="nucleotide sequence ID" value="NZ_BAYX01000001.1"/>
</dbReference>
<evidence type="ECO:0000313" key="2">
    <source>
        <dbReference type="EMBL" id="GAJ91230.1"/>
    </source>
</evidence>
<dbReference type="EMBL" id="BAYX01000001">
    <property type="protein sequence ID" value="GAJ91230.1"/>
    <property type="molecule type" value="Genomic_DNA"/>
</dbReference>
<dbReference type="PANTHER" id="PTHR36121">
    <property type="entry name" value="PROTEIN SXY"/>
    <property type="match status" value="1"/>
</dbReference>
<dbReference type="SUPFAM" id="SSF159894">
    <property type="entry name" value="YgaC/TfoX-N like"/>
    <property type="match status" value="1"/>
</dbReference>
<dbReference type="InterPro" id="IPR007076">
    <property type="entry name" value="TfoX_N"/>
</dbReference>
<reference evidence="2 3" key="1">
    <citation type="submission" date="2014-05" db="EMBL/GenBank/DDBJ databases">
        <title>Whole genome shotgun sequence of Rhizobium rhizogenes NBRC 13257.</title>
        <authorList>
            <person name="Katano-Makiyama Y."/>
            <person name="Hosoyama A."/>
            <person name="Hashimoto M."/>
            <person name="Hosoyama Y."/>
            <person name="Noguchi M."/>
            <person name="Tsuchikane K."/>
            <person name="Kimura A."/>
            <person name="Ohji S."/>
            <person name="Ichikawa N."/>
            <person name="Yamazoe A."/>
            <person name="Fujita N."/>
        </authorList>
    </citation>
    <scope>NUCLEOTIDE SEQUENCE [LARGE SCALE GENOMIC DNA]</scope>
    <source>
        <strain evidence="2 3">NBRC 13257</strain>
    </source>
</reference>
<dbReference type="InterPro" id="IPR047525">
    <property type="entry name" value="TfoX-like"/>
</dbReference>
<evidence type="ECO:0000259" key="1">
    <source>
        <dbReference type="Pfam" id="PF04993"/>
    </source>
</evidence>
<dbReference type="PANTHER" id="PTHR36121:SF1">
    <property type="entry name" value="PROTEIN SXY"/>
    <property type="match status" value="1"/>
</dbReference>
<comment type="caution">
    <text evidence="2">The sequence shown here is derived from an EMBL/GenBank/DDBJ whole genome shotgun (WGS) entry which is preliminary data.</text>
</comment>
<protein>
    <recommendedName>
        <fullName evidence="1">TfoX N-terminal domain-containing protein</fullName>
    </recommendedName>
</protein>
<accession>A0AA87PWN1</accession>
<dbReference type="Pfam" id="PF04993">
    <property type="entry name" value="TfoX_N"/>
    <property type="match status" value="1"/>
</dbReference>